<dbReference type="Gene3D" id="1.10.287.110">
    <property type="entry name" value="DnaJ domain"/>
    <property type="match status" value="1"/>
</dbReference>
<dbReference type="AlphaFoldDB" id="A0A6C0M086"/>
<dbReference type="SUPFAM" id="SSF46565">
    <property type="entry name" value="Chaperone J-domain"/>
    <property type="match status" value="1"/>
</dbReference>
<dbReference type="EMBL" id="MN740632">
    <property type="protein sequence ID" value="QHU36050.1"/>
    <property type="molecule type" value="Genomic_DNA"/>
</dbReference>
<name>A0A6C0M086_9ZZZZ</name>
<dbReference type="InterPro" id="IPR001623">
    <property type="entry name" value="DnaJ_domain"/>
</dbReference>
<dbReference type="CDD" id="cd06257">
    <property type="entry name" value="DnaJ"/>
    <property type="match status" value="1"/>
</dbReference>
<evidence type="ECO:0000313" key="3">
    <source>
        <dbReference type="EMBL" id="QHU36050.1"/>
    </source>
</evidence>
<sequence>MPLPGKPTYQTKEKVDSKLPDEVLRKAAAERAIFDAELKKKQEKETAEAQAKLAAEAQANAKSTNARHVKPRPLSAHASAFATLKIHPSSTISEIRKAYLKLAMETHPDKNKMPKATTEFQKIQAAYETLINPQKNGGSKRRICRMYRKTKKTHRRTKHCRKT</sequence>
<dbReference type="PRINTS" id="PR00625">
    <property type="entry name" value="JDOMAIN"/>
</dbReference>
<dbReference type="InterPro" id="IPR050817">
    <property type="entry name" value="DjlA_DnaK_co-chaperone"/>
</dbReference>
<feature type="compositionally biased region" description="Low complexity" evidence="1">
    <location>
        <begin position="48"/>
        <end position="62"/>
    </location>
</feature>
<dbReference type="SMART" id="SM00271">
    <property type="entry name" value="DnaJ"/>
    <property type="match status" value="1"/>
</dbReference>
<evidence type="ECO:0000256" key="1">
    <source>
        <dbReference type="SAM" id="MobiDB-lite"/>
    </source>
</evidence>
<dbReference type="Pfam" id="PF00226">
    <property type="entry name" value="DnaJ"/>
    <property type="match status" value="1"/>
</dbReference>
<organism evidence="3">
    <name type="scientific">viral metagenome</name>
    <dbReference type="NCBI Taxonomy" id="1070528"/>
    <lineage>
        <taxon>unclassified sequences</taxon>
        <taxon>metagenomes</taxon>
        <taxon>organismal metagenomes</taxon>
    </lineage>
</organism>
<feature type="region of interest" description="Disordered" evidence="1">
    <location>
        <begin position="41"/>
        <end position="73"/>
    </location>
</feature>
<proteinExistence type="predicted"/>
<dbReference type="PROSITE" id="PS50076">
    <property type="entry name" value="DNAJ_2"/>
    <property type="match status" value="1"/>
</dbReference>
<dbReference type="InterPro" id="IPR036869">
    <property type="entry name" value="J_dom_sf"/>
</dbReference>
<protein>
    <recommendedName>
        <fullName evidence="2">J domain-containing protein</fullName>
    </recommendedName>
</protein>
<reference evidence="3" key="1">
    <citation type="journal article" date="2020" name="Nature">
        <title>Giant virus diversity and host interactions through global metagenomics.</title>
        <authorList>
            <person name="Schulz F."/>
            <person name="Roux S."/>
            <person name="Paez-Espino D."/>
            <person name="Jungbluth S."/>
            <person name="Walsh D.A."/>
            <person name="Denef V.J."/>
            <person name="McMahon K.D."/>
            <person name="Konstantinidis K.T."/>
            <person name="Eloe-Fadrosh E.A."/>
            <person name="Kyrpides N.C."/>
            <person name="Woyke T."/>
        </authorList>
    </citation>
    <scope>NUCLEOTIDE SEQUENCE</scope>
    <source>
        <strain evidence="3">GVMAG-S-1035124-57</strain>
    </source>
</reference>
<accession>A0A6C0M086</accession>
<feature type="domain" description="J" evidence="2">
    <location>
        <begin position="79"/>
        <end position="148"/>
    </location>
</feature>
<evidence type="ECO:0000259" key="2">
    <source>
        <dbReference type="PROSITE" id="PS50076"/>
    </source>
</evidence>
<dbReference type="PANTHER" id="PTHR24074">
    <property type="entry name" value="CO-CHAPERONE PROTEIN DJLA"/>
    <property type="match status" value="1"/>
</dbReference>